<dbReference type="Gene3D" id="3.40.50.1820">
    <property type="entry name" value="alpha/beta hydrolase"/>
    <property type="match status" value="1"/>
</dbReference>
<sequence>MLNYSSSFEKRTVEIRGKTVTYLVKGEGKDVVFLHGTGTFPGFDSLADIASRNRLIIPFHPNFGESDDDADIVQIGDYVLHYMDFFDALALDQFSLGGFSLGGWIAAEFAIRQPERLAALFLAAPAGLDLPTIPLPDLFQVAPADIPAHLTHDPAVALRYFPTEPDSRFDAALGREMGALALVHATDGRGNPKLGHWLHRLHMPTLILWGEEDRVIPVQYAEEWQRGTDEARLEKLGATGHLLFEEAPAAATLVRDFLSTV</sequence>
<organism evidence="3 4">
    <name type="scientific">Brucella lupini</name>
    <dbReference type="NCBI Taxonomy" id="255457"/>
    <lineage>
        <taxon>Bacteria</taxon>
        <taxon>Pseudomonadati</taxon>
        <taxon>Pseudomonadota</taxon>
        <taxon>Alphaproteobacteria</taxon>
        <taxon>Hyphomicrobiales</taxon>
        <taxon>Brucellaceae</taxon>
        <taxon>Brucella/Ochrobactrum group</taxon>
        <taxon>Brucella</taxon>
    </lineage>
</organism>
<evidence type="ECO:0000313" key="4">
    <source>
        <dbReference type="Proteomes" id="UP000216363"/>
    </source>
</evidence>
<name>A0A256GB80_9HYPH</name>
<comment type="caution">
    <text evidence="3">The sequence shown here is derived from an EMBL/GenBank/DDBJ whole genome shotgun (WGS) entry which is preliminary data.</text>
</comment>
<dbReference type="GO" id="GO:0016787">
    <property type="term" value="F:hydrolase activity"/>
    <property type="evidence" value="ECO:0007669"/>
    <property type="project" value="UniProtKB-KW"/>
</dbReference>
<reference evidence="2 5" key="2">
    <citation type="submission" date="2019-09" db="EMBL/GenBank/DDBJ databases">
        <title>Taxonomic organization of the family Brucellaceae based on a phylogenomic approach.</title>
        <authorList>
            <person name="Leclercq S."/>
            <person name="Cloeckaert A."/>
            <person name="Zygmunt M.S."/>
        </authorList>
    </citation>
    <scope>NUCLEOTIDE SEQUENCE [LARGE SCALE GENOMIC DNA]</scope>
    <source>
        <strain evidence="2 5">LUP23</strain>
    </source>
</reference>
<keyword evidence="5" id="KW-1185">Reference proteome</keyword>
<protein>
    <submittedName>
        <fullName evidence="2 3">Alpha/beta hydrolase</fullName>
    </submittedName>
</protein>
<evidence type="ECO:0000313" key="2">
    <source>
        <dbReference type="EMBL" id="KAB2706146.1"/>
    </source>
</evidence>
<dbReference type="Pfam" id="PF12697">
    <property type="entry name" value="Abhydrolase_6"/>
    <property type="match status" value="1"/>
</dbReference>
<dbReference type="InterPro" id="IPR029058">
    <property type="entry name" value="AB_hydrolase_fold"/>
</dbReference>
<dbReference type="PANTHER" id="PTHR43689">
    <property type="entry name" value="HYDROLASE"/>
    <property type="match status" value="1"/>
</dbReference>
<dbReference type="AlphaFoldDB" id="A0A256GB80"/>
<feature type="domain" description="AB hydrolase-1" evidence="1">
    <location>
        <begin position="31"/>
        <end position="250"/>
    </location>
</feature>
<dbReference type="SUPFAM" id="SSF53474">
    <property type="entry name" value="alpha/beta-Hydrolases"/>
    <property type="match status" value="1"/>
</dbReference>
<dbReference type="PRINTS" id="PR00111">
    <property type="entry name" value="ABHYDROLASE"/>
</dbReference>
<dbReference type="EMBL" id="WBWF01000001">
    <property type="protein sequence ID" value="KAB2706146.1"/>
    <property type="molecule type" value="Genomic_DNA"/>
</dbReference>
<reference evidence="3 4" key="1">
    <citation type="submission" date="2017-07" db="EMBL/GenBank/DDBJ databases">
        <title>Draft genome of Ochrobactrum lupini type strain LUP21.</title>
        <authorList>
            <person name="Krzyzanowska D.M."/>
            <person name="Jafra S."/>
        </authorList>
    </citation>
    <scope>NUCLEOTIDE SEQUENCE [LARGE SCALE GENOMIC DNA]</scope>
    <source>
        <strain evidence="3 4">LUP21</strain>
    </source>
</reference>
<evidence type="ECO:0000259" key="1">
    <source>
        <dbReference type="Pfam" id="PF12697"/>
    </source>
</evidence>
<dbReference type="Proteomes" id="UP000216363">
    <property type="component" value="Unassembled WGS sequence"/>
</dbReference>
<evidence type="ECO:0000313" key="5">
    <source>
        <dbReference type="Proteomes" id="UP000435957"/>
    </source>
</evidence>
<keyword evidence="3" id="KW-0378">Hydrolase</keyword>
<accession>A0A256GB80</accession>
<dbReference type="RefSeq" id="WP_094515580.1">
    <property type="nucleotide sequence ID" value="NZ_JBHEEP010000001.1"/>
</dbReference>
<gene>
    <name evidence="3" type="ORF">CES86_4583</name>
    <name evidence="2" type="ORF">F9L03_00255</name>
</gene>
<dbReference type="InterPro" id="IPR000073">
    <property type="entry name" value="AB_hydrolase_1"/>
</dbReference>
<proteinExistence type="predicted"/>
<dbReference type="PANTHER" id="PTHR43689:SF8">
    <property type="entry name" value="ALPHA_BETA-HYDROLASES SUPERFAMILY PROTEIN"/>
    <property type="match status" value="1"/>
</dbReference>
<evidence type="ECO:0000313" key="3">
    <source>
        <dbReference type="EMBL" id="OYR24298.1"/>
    </source>
</evidence>
<dbReference type="EMBL" id="NNRN01000062">
    <property type="protein sequence ID" value="OYR24298.1"/>
    <property type="molecule type" value="Genomic_DNA"/>
</dbReference>
<dbReference type="Proteomes" id="UP000435957">
    <property type="component" value="Unassembled WGS sequence"/>
</dbReference>